<evidence type="ECO:0000313" key="7">
    <source>
        <dbReference type="Proteomes" id="UP001244297"/>
    </source>
</evidence>
<dbReference type="EMBL" id="JAUFPT010000011">
    <property type="protein sequence ID" value="MDN3569915.1"/>
    <property type="molecule type" value="Genomic_DNA"/>
</dbReference>
<dbReference type="SUPFAM" id="SSF46689">
    <property type="entry name" value="Homeodomain-like"/>
    <property type="match status" value="1"/>
</dbReference>
<proteinExistence type="predicted"/>
<dbReference type="PANTHER" id="PTHR47506">
    <property type="entry name" value="TRANSCRIPTIONAL REGULATORY PROTEIN"/>
    <property type="match status" value="1"/>
</dbReference>
<dbReference type="PROSITE" id="PS50977">
    <property type="entry name" value="HTH_TETR_2"/>
    <property type="match status" value="1"/>
</dbReference>
<evidence type="ECO:0000259" key="5">
    <source>
        <dbReference type="PROSITE" id="PS50977"/>
    </source>
</evidence>
<keyword evidence="2 4" id="KW-0238">DNA-binding</keyword>
<dbReference type="InterPro" id="IPR011075">
    <property type="entry name" value="TetR_C"/>
</dbReference>
<protein>
    <submittedName>
        <fullName evidence="6">TetR/AcrR family transcriptional regulator</fullName>
    </submittedName>
</protein>
<dbReference type="Proteomes" id="UP001244297">
    <property type="component" value="Unassembled WGS sequence"/>
</dbReference>
<feature type="DNA-binding region" description="H-T-H motif" evidence="4">
    <location>
        <begin position="23"/>
        <end position="42"/>
    </location>
</feature>
<dbReference type="Pfam" id="PF16925">
    <property type="entry name" value="TetR_C_13"/>
    <property type="match status" value="1"/>
</dbReference>
<evidence type="ECO:0000256" key="4">
    <source>
        <dbReference type="PROSITE-ProRule" id="PRU00335"/>
    </source>
</evidence>
<keyword evidence="3" id="KW-0804">Transcription</keyword>
<dbReference type="Pfam" id="PF00440">
    <property type="entry name" value="TetR_N"/>
    <property type="match status" value="1"/>
</dbReference>
<keyword evidence="7" id="KW-1185">Reference proteome</keyword>
<dbReference type="PRINTS" id="PR00455">
    <property type="entry name" value="HTHTETR"/>
</dbReference>
<dbReference type="InterPro" id="IPR009057">
    <property type="entry name" value="Homeodomain-like_sf"/>
</dbReference>
<reference evidence="7" key="1">
    <citation type="journal article" date="2019" name="Int. J. Syst. Evol. Microbiol.">
        <title>The Global Catalogue of Microorganisms (GCM) 10K type strain sequencing project: providing services to taxonomists for standard genome sequencing and annotation.</title>
        <authorList>
            <consortium name="The Broad Institute Genomics Platform"/>
            <consortium name="The Broad Institute Genome Sequencing Center for Infectious Disease"/>
            <person name="Wu L."/>
            <person name="Ma J."/>
        </authorList>
    </citation>
    <scope>NUCLEOTIDE SEQUENCE [LARGE SCALE GENOMIC DNA]</scope>
    <source>
        <strain evidence="7">CECT 7806</strain>
    </source>
</reference>
<dbReference type="RefSeq" id="WP_238292407.1">
    <property type="nucleotide sequence ID" value="NZ_BPQS01000054.1"/>
</dbReference>
<evidence type="ECO:0000256" key="1">
    <source>
        <dbReference type="ARBA" id="ARBA00023015"/>
    </source>
</evidence>
<name>A0ABT8AKB9_9HYPH</name>
<accession>A0ABT8AKB9</accession>
<dbReference type="PANTHER" id="PTHR47506:SF6">
    <property type="entry name" value="HTH-TYPE TRANSCRIPTIONAL REPRESSOR NEMR"/>
    <property type="match status" value="1"/>
</dbReference>
<feature type="domain" description="HTH tetR-type" evidence="5">
    <location>
        <begin position="1"/>
        <end position="60"/>
    </location>
</feature>
<evidence type="ECO:0000313" key="6">
    <source>
        <dbReference type="EMBL" id="MDN3569915.1"/>
    </source>
</evidence>
<organism evidence="6 7">
    <name type="scientific">Methylobacterium longum</name>
    <dbReference type="NCBI Taxonomy" id="767694"/>
    <lineage>
        <taxon>Bacteria</taxon>
        <taxon>Pseudomonadati</taxon>
        <taxon>Pseudomonadota</taxon>
        <taxon>Alphaproteobacteria</taxon>
        <taxon>Hyphomicrobiales</taxon>
        <taxon>Methylobacteriaceae</taxon>
        <taxon>Methylobacterium</taxon>
    </lineage>
</organism>
<gene>
    <name evidence="6" type="ORF">QWZ18_04640</name>
</gene>
<comment type="caution">
    <text evidence="6">The sequence shown here is derived from an EMBL/GenBank/DDBJ whole genome shotgun (WGS) entry which is preliminary data.</text>
</comment>
<dbReference type="Gene3D" id="1.10.357.10">
    <property type="entry name" value="Tetracycline Repressor, domain 2"/>
    <property type="match status" value="1"/>
</dbReference>
<dbReference type="SUPFAM" id="SSF48498">
    <property type="entry name" value="Tetracyclin repressor-like, C-terminal domain"/>
    <property type="match status" value="1"/>
</dbReference>
<evidence type="ECO:0000256" key="3">
    <source>
        <dbReference type="ARBA" id="ARBA00023163"/>
    </source>
</evidence>
<dbReference type="InterPro" id="IPR036271">
    <property type="entry name" value="Tet_transcr_reg_TetR-rel_C_sf"/>
</dbReference>
<dbReference type="InterPro" id="IPR001647">
    <property type="entry name" value="HTH_TetR"/>
</dbReference>
<keyword evidence="1" id="KW-0805">Transcription regulation</keyword>
<sequence>MSREALIRAGVALLSEKGYSATGLEEVLRSAGVPKGSFYHYFASKDVFGAELVDAYADYFARKLDRWLLDESTAPLQRLRNFVADARVGMARYKFRRGCVVGNLGQEMSALPESFRDRLHGVLLDWQTRTERCLRDAQAAGEIAADADCTALAAFFWIGWEGAVLRAKLERNPEPLDLFANLFLTCLAR</sequence>
<evidence type="ECO:0000256" key="2">
    <source>
        <dbReference type="ARBA" id="ARBA00023125"/>
    </source>
</evidence>